<reference evidence="5" key="1">
    <citation type="submission" date="2023-07" db="EMBL/GenBank/DDBJ databases">
        <title>draft genome sequence of fig (Ficus carica).</title>
        <authorList>
            <person name="Takahashi T."/>
            <person name="Nishimura K."/>
        </authorList>
    </citation>
    <scope>NUCLEOTIDE SEQUENCE</scope>
</reference>
<evidence type="ECO:0000256" key="2">
    <source>
        <dbReference type="ARBA" id="ARBA00022723"/>
    </source>
</evidence>
<keyword evidence="4" id="KW-0812">Transmembrane</keyword>
<dbReference type="Pfam" id="PF00067">
    <property type="entry name" value="p450"/>
    <property type="match status" value="1"/>
</dbReference>
<dbReference type="SUPFAM" id="SSF48264">
    <property type="entry name" value="Cytochrome P450"/>
    <property type="match status" value="1"/>
</dbReference>
<dbReference type="PANTHER" id="PTHR24286">
    <property type="entry name" value="CYTOCHROME P450 26"/>
    <property type="match status" value="1"/>
</dbReference>
<evidence type="ECO:0000256" key="3">
    <source>
        <dbReference type="ARBA" id="ARBA00023004"/>
    </source>
</evidence>
<proteinExistence type="inferred from homology"/>
<sequence>MRQIKSKCMVYRGVRRSETCNFSCETLILIMLLNFNAKKLFSYDAENSSEDRSQKYARIVDGLMSLPLNIPGTKYHESKKEQEKMLAMLREVLEKRRSTSQNDRINEGDFLDQMIKDLDKEKFLNEDLVARLIYGILLANSESVATLVALAFILLSEHPSVVEELIAEQEAILKKRKHPNSPLTWEEYK</sequence>
<dbReference type="AlphaFoldDB" id="A0AA88DNJ1"/>
<keyword evidence="6" id="KW-1185">Reference proteome</keyword>
<dbReference type="InterPro" id="IPR036396">
    <property type="entry name" value="Cyt_P450_sf"/>
</dbReference>
<evidence type="ECO:0000313" key="6">
    <source>
        <dbReference type="Proteomes" id="UP001187192"/>
    </source>
</evidence>
<dbReference type="GO" id="GO:0020037">
    <property type="term" value="F:heme binding"/>
    <property type="evidence" value="ECO:0007669"/>
    <property type="project" value="InterPro"/>
</dbReference>
<comment type="caution">
    <text evidence="5">The sequence shown here is derived from an EMBL/GenBank/DDBJ whole genome shotgun (WGS) entry which is preliminary data.</text>
</comment>
<dbReference type="InterPro" id="IPR001128">
    <property type="entry name" value="Cyt_P450"/>
</dbReference>
<accession>A0AA88DNJ1</accession>
<name>A0AA88DNJ1_FICCA</name>
<dbReference type="GO" id="GO:0010268">
    <property type="term" value="P:brassinosteroid homeostasis"/>
    <property type="evidence" value="ECO:0007669"/>
    <property type="project" value="TreeGrafter"/>
</dbReference>
<evidence type="ECO:0000256" key="1">
    <source>
        <dbReference type="ARBA" id="ARBA00010617"/>
    </source>
</evidence>
<dbReference type="GO" id="GO:0005506">
    <property type="term" value="F:iron ion binding"/>
    <property type="evidence" value="ECO:0007669"/>
    <property type="project" value="InterPro"/>
</dbReference>
<evidence type="ECO:0000256" key="4">
    <source>
        <dbReference type="SAM" id="Phobius"/>
    </source>
</evidence>
<dbReference type="GO" id="GO:0016705">
    <property type="term" value="F:oxidoreductase activity, acting on paired donors, with incorporation or reduction of molecular oxygen"/>
    <property type="evidence" value="ECO:0007669"/>
    <property type="project" value="InterPro"/>
</dbReference>
<keyword evidence="2" id="KW-0479">Metal-binding</keyword>
<dbReference type="GO" id="GO:0016125">
    <property type="term" value="P:sterol metabolic process"/>
    <property type="evidence" value="ECO:0007669"/>
    <property type="project" value="TreeGrafter"/>
</dbReference>
<keyword evidence="4" id="KW-0472">Membrane</keyword>
<keyword evidence="4" id="KW-1133">Transmembrane helix</keyword>
<comment type="similarity">
    <text evidence="1">Belongs to the cytochrome P450 family.</text>
</comment>
<dbReference type="GO" id="GO:0004497">
    <property type="term" value="F:monooxygenase activity"/>
    <property type="evidence" value="ECO:0007669"/>
    <property type="project" value="InterPro"/>
</dbReference>
<gene>
    <name evidence="5" type="ORF">TIFTF001_027616</name>
</gene>
<protein>
    <recommendedName>
        <fullName evidence="7">Cytochrome P450</fullName>
    </recommendedName>
</protein>
<feature type="transmembrane region" description="Helical" evidence="4">
    <location>
        <begin position="132"/>
        <end position="155"/>
    </location>
</feature>
<dbReference type="Proteomes" id="UP001187192">
    <property type="component" value="Unassembled WGS sequence"/>
</dbReference>
<evidence type="ECO:0008006" key="7">
    <source>
        <dbReference type="Google" id="ProtNLM"/>
    </source>
</evidence>
<dbReference type="GO" id="GO:0016132">
    <property type="term" value="P:brassinosteroid biosynthetic process"/>
    <property type="evidence" value="ECO:0007669"/>
    <property type="project" value="TreeGrafter"/>
</dbReference>
<evidence type="ECO:0000313" key="5">
    <source>
        <dbReference type="EMBL" id="GMN58515.1"/>
    </source>
</evidence>
<dbReference type="PANTHER" id="PTHR24286:SF369">
    <property type="entry name" value="CYTOCHROME P450"/>
    <property type="match status" value="1"/>
</dbReference>
<keyword evidence="3" id="KW-0408">Iron</keyword>
<dbReference type="EMBL" id="BTGU01000079">
    <property type="protein sequence ID" value="GMN58515.1"/>
    <property type="molecule type" value="Genomic_DNA"/>
</dbReference>
<organism evidence="5 6">
    <name type="scientific">Ficus carica</name>
    <name type="common">Common fig</name>
    <dbReference type="NCBI Taxonomy" id="3494"/>
    <lineage>
        <taxon>Eukaryota</taxon>
        <taxon>Viridiplantae</taxon>
        <taxon>Streptophyta</taxon>
        <taxon>Embryophyta</taxon>
        <taxon>Tracheophyta</taxon>
        <taxon>Spermatophyta</taxon>
        <taxon>Magnoliopsida</taxon>
        <taxon>eudicotyledons</taxon>
        <taxon>Gunneridae</taxon>
        <taxon>Pentapetalae</taxon>
        <taxon>rosids</taxon>
        <taxon>fabids</taxon>
        <taxon>Rosales</taxon>
        <taxon>Moraceae</taxon>
        <taxon>Ficeae</taxon>
        <taxon>Ficus</taxon>
    </lineage>
</organism>
<dbReference type="Gene3D" id="1.10.630.10">
    <property type="entry name" value="Cytochrome P450"/>
    <property type="match status" value="1"/>
</dbReference>